<proteinExistence type="predicted"/>
<keyword evidence="1" id="KW-1185">Reference proteome</keyword>
<protein>
    <submittedName>
        <fullName evidence="2">YtxH domain-containing protein</fullName>
    </submittedName>
</protein>
<organism evidence="1 2">
    <name type="scientific">Parastrongyloides trichosuri</name>
    <name type="common">Possum-specific nematode worm</name>
    <dbReference type="NCBI Taxonomy" id="131310"/>
    <lineage>
        <taxon>Eukaryota</taxon>
        <taxon>Metazoa</taxon>
        <taxon>Ecdysozoa</taxon>
        <taxon>Nematoda</taxon>
        <taxon>Chromadorea</taxon>
        <taxon>Rhabditida</taxon>
        <taxon>Tylenchina</taxon>
        <taxon>Panagrolaimomorpha</taxon>
        <taxon>Strongyloidoidea</taxon>
        <taxon>Strongyloididae</taxon>
        <taxon>Parastrongyloides</taxon>
    </lineage>
</organism>
<dbReference type="AlphaFoldDB" id="A0A0N4ZM40"/>
<evidence type="ECO:0000313" key="2">
    <source>
        <dbReference type="WBParaSite" id="PTRK_0000960100.1"/>
    </source>
</evidence>
<dbReference type="Proteomes" id="UP000038045">
    <property type="component" value="Unplaced"/>
</dbReference>
<name>A0A0N4ZM40_PARTI</name>
<evidence type="ECO:0000313" key="1">
    <source>
        <dbReference type="Proteomes" id="UP000038045"/>
    </source>
</evidence>
<reference evidence="2" key="1">
    <citation type="submission" date="2017-02" db="UniProtKB">
        <authorList>
            <consortium name="WormBaseParasite"/>
        </authorList>
    </citation>
    <scope>IDENTIFICATION</scope>
</reference>
<sequence>MLTLFFTLGAGALVGTYISKLNKEEKGFYSRGPYNKYQNSNQNSDDDFLHRFINVEEIRKFRDEIMKRANAQRSKINKKEEA</sequence>
<accession>A0A0N4ZM40</accession>
<dbReference type="WBParaSite" id="PTRK_0000960100.1">
    <property type="protein sequence ID" value="PTRK_0000960100.1"/>
    <property type="gene ID" value="PTRK_0000960100"/>
</dbReference>